<organism evidence="3 4">
    <name type="scientific">Pilibacter termitis</name>
    <dbReference type="NCBI Taxonomy" id="263852"/>
    <lineage>
        <taxon>Bacteria</taxon>
        <taxon>Bacillati</taxon>
        <taxon>Bacillota</taxon>
        <taxon>Bacilli</taxon>
        <taxon>Lactobacillales</taxon>
        <taxon>Enterococcaceae</taxon>
        <taxon>Pilibacter</taxon>
    </lineage>
</organism>
<dbReference type="GO" id="GO:0046872">
    <property type="term" value="F:metal ion binding"/>
    <property type="evidence" value="ECO:0007669"/>
    <property type="project" value="UniProtKB-KW"/>
</dbReference>
<dbReference type="EMBL" id="FUXI01000007">
    <property type="protein sequence ID" value="SJZ58531.1"/>
    <property type="molecule type" value="Genomic_DNA"/>
</dbReference>
<dbReference type="InterPro" id="IPR007035">
    <property type="entry name" value="Peptidase_M55"/>
</dbReference>
<dbReference type="Pfam" id="PF04951">
    <property type="entry name" value="Peptidase_M55"/>
    <property type="match status" value="1"/>
</dbReference>
<feature type="binding site" evidence="2">
    <location>
        <position position="8"/>
    </location>
    <ligand>
        <name>Zn(2+)</name>
        <dbReference type="ChEBI" id="CHEBI:29105"/>
        <label>1</label>
    </ligand>
</feature>
<feature type="binding site" evidence="2">
    <location>
        <position position="139"/>
    </location>
    <ligand>
        <name>Zn(2+)</name>
        <dbReference type="ChEBI" id="CHEBI:29105"/>
        <label>2</label>
    </ligand>
</feature>
<reference evidence="3 4" key="1">
    <citation type="submission" date="2017-02" db="EMBL/GenBank/DDBJ databases">
        <authorList>
            <person name="Peterson S.W."/>
        </authorList>
    </citation>
    <scope>NUCLEOTIDE SEQUENCE [LARGE SCALE GENOMIC DNA]</scope>
    <source>
        <strain evidence="3 4">ATCC BAA-1030</strain>
    </source>
</reference>
<keyword evidence="2" id="KW-0479">Metal-binding</keyword>
<proteinExistence type="predicted"/>
<sequence length="280" mass="31383">MKLYISCDIEGLAGIANFDMEKDDHERFLDLYHAHVQWVIEGIQQSEKNQEITTITISDSHARGVNLSLPRLCEMDERVELISGFPRMDYMMTGLDESYDMVIFLGYHAGIGKKYGSMDHGYSASVAYSLEINGKYMNETTINAAFASELGVPVALIIGESGLKEQLFDEKMFPYVDYVSTKQSLGRYSVKNKPLQQVREEIIAQTKATLAKEVSQLKKYTLTTPLEVKLQCYTTAQADRLEMLSTIDRIDGRSVSFTGESMKNVMNDIVALVGLAGTVH</sequence>
<feature type="binding site" evidence="2">
    <location>
        <position position="108"/>
    </location>
    <ligand>
        <name>Zn(2+)</name>
        <dbReference type="ChEBI" id="CHEBI:29105"/>
        <label>2</label>
    </ligand>
</feature>
<feature type="active site" description="Nucleophile" evidence="1">
    <location>
        <position position="120"/>
    </location>
</feature>
<dbReference type="Gene3D" id="3.40.50.10780">
    <property type="entry name" value="Dipeptide transport protein"/>
    <property type="match status" value="1"/>
</dbReference>
<evidence type="ECO:0000256" key="1">
    <source>
        <dbReference type="PIRSR" id="PIRSR015853-1"/>
    </source>
</evidence>
<evidence type="ECO:0000256" key="2">
    <source>
        <dbReference type="PIRSR" id="PIRSR015853-2"/>
    </source>
</evidence>
<accession>A0A1T4LV71</accession>
<dbReference type="SUPFAM" id="SSF63992">
    <property type="entry name" value="Dipeptide transport protein"/>
    <property type="match status" value="1"/>
</dbReference>
<dbReference type="OrthoDB" id="9785420at2"/>
<dbReference type="PIRSF" id="PIRSF015853">
    <property type="entry name" value="Pep_DppA"/>
    <property type="match status" value="1"/>
</dbReference>
<keyword evidence="2" id="KW-0862">Zinc</keyword>
<dbReference type="RefSeq" id="WP_078806750.1">
    <property type="nucleotide sequence ID" value="NZ_FUXI01000007.1"/>
</dbReference>
<protein>
    <submittedName>
        <fullName evidence="3">D-amino peptidase</fullName>
    </submittedName>
</protein>
<dbReference type="Gene3D" id="3.30.1360.130">
    <property type="entry name" value="Dipeptide transport protein"/>
    <property type="match status" value="1"/>
</dbReference>
<dbReference type="STRING" id="263852.SAMN02745116_00817"/>
<evidence type="ECO:0000313" key="4">
    <source>
        <dbReference type="Proteomes" id="UP000190328"/>
    </source>
</evidence>
<dbReference type="InterPro" id="IPR036177">
    <property type="entry name" value="Peptidase_M55_sf"/>
</dbReference>
<evidence type="ECO:0000313" key="3">
    <source>
        <dbReference type="EMBL" id="SJZ58531.1"/>
    </source>
</evidence>
<dbReference type="Proteomes" id="UP000190328">
    <property type="component" value="Unassembled WGS sequence"/>
</dbReference>
<dbReference type="InterPro" id="IPR027476">
    <property type="entry name" value="DppA_N"/>
</dbReference>
<keyword evidence="4" id="KW-1185">Reference proteome</keyword>
<name>A0A1T4LV71_9ENTE</name>
<dbReference type="AlphaFoldDB" id="A0A1T4LV71"/>
<feature type="binding site" evidence="2">
    <location>
        <position position="10"/>
    </location>
    <ligand>
        <name>Zn(2+)</name>
        <dbReference type="ChEBI" id="CHEBI:29105"/>
        <label>1</label>
    </ligand>
</feature>
<feature type="binding site" evidence="2">
    <location>
        <position position="8"/>
    </location>
    <ligand>
        <name>Zn(2+)</name>
        <dbReference type="ChEBI" id="CHEBI:29105"/>
        <label>2</label>
    </ligand>
</feature>
<gene>
    <name evidence="3" type="ORF">SAMN02745116_00817</name>
</gene>
<feature type="binding site" evidence="2">
    <location>
        <position position="61"/>
    </location>
    <ligand>
        <name>Zn(2+)</name>
        <dbReference type="ChEBI" id="CHEBI:29105"/>
        <label>2</label>
    </ligand>
</feature>